<dbReference type="PROSITE" id="PS51405">
    <property type="entry name" value="HEME_HALOPEROXIDASE"/>
    <property type="match status" value="1"/>
</dbReference>
<dbReference type="AlphaFoldDB" id="A0A1C7MI62"/>
<reference evidence="9 10" key="1">
    <citation type="submission" date="2016-03" db="EMBL/GenBank/DDBJ databases">
        <title>Whole genome sequencing of Grifola frondosa 9006-11.</title>
        <authorList>
            <person name="Min B."/>
            <person name="Park H."/>
            <person name="Kim J.-G."/>
            <person name="Cho H."/>
            <person name="Oh Y.-L."/>
            <person name="Kong W.-S."/>
            <person name="Choi I.-G."/>
        </authorList>
    </citation>
    <scope>NUCLEOTIDE SEQUENCE [LARGE SCALE GENOMIC DNA]</scope>
    <source>
        <strain evidence="9 10">9006-11</strain>
    </source>
</reference>
<evidence type="ECO:0000256" key="6">
    <source>
        <dbReference type="ARBA" id="ARBA00023004"/>
    </source>
</evidence>
<keyword evidence="6" id="KW-0408">Iron</keyword>
<protein>
    <submittedName>
        <fullName evidence="9">Putative sterigmatocystin biosynthesis peroxidase stcC</fullName>
    </submittedName>
</protein>
<accession>A0A1C7MI62</accession>
<evidence type="ECO:0000259" key="8">
    <source>
        <dbReference type="PROSITE" id="PS51405"/>
    </source>
</evidence>
<dbReference type="PANTHER" id="PTHR33577">
    <property type="entry name" value="STERIGMATOCYSTIN BIOSYNTHESIS PEROXIDASE STCC-RELATED"/>
    <property type="match status" value="1"/>
</dbReference>
<evidence type="ECO:0000256" key="4">
    <source>
        <dbReference type="ARBA" id="ARBA00022723"/>
    </source>
</evidence>
<keyword evidence="3" id="KW-0349">Heme</keyword>
<evidence type="ECO:0000256" key="7">
    <source>
        <dbReference type="ARBA" id="ARBA00025795"/>
    </source>
</evidence>
<dbReference type="InterPro" id="IPR000028">
    <property type="entry name" value="Chloroperoxidase"/>
</dbReference>
<dbReference type="InterPro" id="IPR036851">
    <property type="entry name" value="Chloroperoxidase-like_sf"/>
</dbReference>
<evidence type="ECO:0000256" key="1">
    <source>
        <dbReference type="ARBA" id="ARBA00001970"/>
    </source>
</evidence>
<keyword evidence="4" id="KW-0479">Metal-binding</keyword>
<comment type="caution">
    <text evidence="9">The sequence shown here is derived from an EMBL/GenBank/DDBJ whole genome shotgun (WGS) entry which is preliminary data.</text>
</comment>
<organism evidence="9 10">
    <name type="scientific">Grifola frondosa</name>
    <name type="common">Maitake</name>
    <name type="synonym">Polyporus frondosus</name>
    <dbReference type="NCBI Taxonomy" id="5627"/>
    <lineage>
        <taxon>Eukaryota</taxon>
        <taxon>Fungi</taxon>
        <taxon>Dikarya</taxon>
        <taxon>Basidiomycota</taxon>
        <taxon>Agaricomycotina</taxon>
        <taxon>Agaricomycetes</taxon>
        <taxon>Polyporales</taxon>
        <taxon>Grifolaceae</taxon>
        <taxon>Grifola</taxon>
    </lineage>
</organism>
<dbReference type="SUPFAM" id="SSF47571">
    <property type="entry name" value="Cloroperoxidase"/>
    <property type="match status" value="1"/>
</dbReference>
<dbReference type="EMBL" id="LUGG01000003">
    <property type="protein sequence ID" value="OBZ76317.1"/>
    <property type="molecule type" value="Genomic_DNA"/>
</dbReference>
<evidence type="ECO:0000313" key="9">
    <source>
        <dbReference type="EMBL" id="OBZ76317.1"/>
    </source>
</evidence>
<dbReference type="GO" id="GO:0004601">
    <property type="term" value="F:peroxidase activity"/>
    <property type="evidence" value="ECO:0007669"/>
    <property type="project" value="UniProtKB-KW"/>
</dbReference>
<dbReference type="OMA" id="NFAPTFC"/>
<dbReference type="OrthoDB" id="407298at2759"/>
<dbReference type="STRING" id="5627.A0A1C7MI62"/>
<keyword evidence="2 9" id="KW-0575">Peroxidase</keyword>
<dbReference type="Proteomes" id="UP000092993">
    <property type="component" value="Unassembled WGS sequence"/>
</dbReference>
<sequence length="332" mass="36224">MLHVFLRPDAKVCIKEGQGIASLIDPTTMADSFLVTAFERILLGLVSSFVDALTNVGVLVWDISLTLYNVVAPNRPANHVVPAGYPGAGGLWPQYVAPEEGDSRCSCPALNAMANHGILPHSGRGISFREMNAAIRATYNFAPTFCFFVPHYAANFLNRSYWTGTFDLGDLDAHNCIEHDASLTRDDQHVAGDQAKPCVPLIEELLASASGPGGDLTTADLSRFSGKRRVQAQQRNPRFTLAFPHKLFSSSNSSTMLTIFGGKSKDLRTVLLEERIPEGWQPRIRHPMGLTMTAFQLTVLRVELGIREEVDGSFAGWSALKGGKKAGERPKL</sequence>
<proteinExistence type="inferred from homology"/>
<gene>
    <name evidence="9" type="primary">stcC_0</name>
    <name evidence="9" type="ORF">A0H81_03181</name>
</gene>
<dbReference type="PANTHER" id="PTHR33577:SF18">
    <property type="entry name" value="HEME HALOPEROXIDASE FAMILY PROFILE DOMAIN-CONTAINING PROTEIN"/>
    <property type="match status" value="1"/>
</dbReference>
<evidence type="ECO:0000256" key="2">
    <source>
        <dbReference type="ARBA" id="ARBA00022559"/>
    </source>
</evidence>
<evidence type="ECO:0000256" key="3">
    <source>
        <dbReference type="ARBA" id="ARBA00022617"/>
    </source>
</evidence>
<keyword evidence="5" id="KW-0560">Oxidoreductase</keyword>
<dbReference type="Gene3D" id="1.10.489.10">
    <property type="entry name" value="Chloroperoxidase-like"/>
    <property type="match status" value="1"/>
</dbReference>
<keyword evidence="10" id="KW-1185">Reference proteome</keyword>
<comment type="cofactor">
    <cofactor evidence="1">
        <name>heme b</name>
        <dbReference type="ChEBI" id="CHEBI:60344"/>
    </cofactor>
</comment>
<name>A0A1C7MI62_GRIFR</name>
<evidence type="ECO:0000313" key="10">
    <source>
        <dbReference type="Proteomes" id="UP000092993"/>
    </source>
</evidence>
<dbReference type="GO" id="GO:0046872">
    <property type="term" value="F:metal ion binding"/>
    <property type="evidence" value="ECO:0007669"/>
    <property type="project" value="UniProtKB-KW"/>
</dbReference>
<feature type="domain" description="Heme haloperoxidase family profile" evidence="8">
    <location>
        <begin position="91"/>
        <end position="299"/>
    </location>
</feature>
<dbReference type="Pfam" id="PF01328">
    <property type="entry name" value="Peroxidase_2"/>
    <property type="match status" value="1"/>
</dbReference>
<comment type="similarity">
    <text evidence="7">Belongs to the chloroperoxidase family.</text>
</comment>
<evidence type="ECO:0000256" key="5">
    <source>
        <dbReference type="ARBA" id="ARBA00023002"/>
    </source>
</evidence>